<dbReference type="AlphaFoldDB" id="A0A554VCC3"/>
<organism evidence="1 2">
    <name type="scientific">Aquimarina algiphila</name>
    <dbReference type="NCBI Taxonomy" id="2047982"/>
    <lineage>
        <taxon>Bacteria</taxon>
        <taxon>Pseudomonadati</taxon>
        <taxon>Bacteroidota</taxon>
        <taxon>Flavobacteriia</taxon>
        <taxon>Flavobacteriales</taxon>
        <taxon>Flavobacteriaceae</taxon>
        <taxon>Aquimarina</taxon>
    </lineage>
</organism>
<evidence type="ECO:0000313" key="2">
    <source>
        <dbReference type="Proteomes" id="UP000318833"/>
    </source>
</evidence>
<dbReference type="EMBL" id="VLNR01000083">
    <property type="protein sequence ID" value="TSE04341.1"/>
    <property type="molecule type" value="Genomic_DNA"/>
</dbReference>
<protein>
    <recommendedName>
        <fullName evidence="3">DNA-binding protein</fullName>
    </recommendedName>
</protein>
<sequence length="79" mass="9031">MNIIIKHIELIKQIDQSVRLQTTGSPEGFACQLGISKAKLYRVIEMMKTLDAPIVYDPTIESFIYAKTVAFIFGFYKEN</sequence>
<proteinExistence type="predicted"/>
<reference evidence="1 2" key="1">
    <citation type="submission" date="2019-07" db="EMBL/GenBank/DDBJ databases">
        <title>The draft genome sequence of Aquimarina algiphila M91.</title>
        <authorList>
            <person name="Meng X."/>
        </authorList>
    </citation>
    <scope>NUCLEOTIDE SEQUENCE [LARGE SCALE GENOMIC DNA]</scope>
    <source>
        <strain evidence="1 2">M91</strain>
    </source>
</reference>
<accession>A0A554VCC3</accession>
<dbReference type="Proteomes" id="UP000318833">
    <property type="component" value="Unassembled WGS sequence"/>
</dbReference>
<gene>
    <name evidence="1" type="ORF">FOF46_26775</name>
</gene>
<evidence type="ECO:0008006" key="3">
    <source>
        <dbReference type="Google" id="ProtNLM"/>
    </source>
</evidence>
<dbReference type="OrthoDB" id="1122873at2"/>
<keyword evidence="2" id="KW-1185">Reference proteome</keyword>
<dbReference type="RefSeq" id="WP_143918603.1">
    <property type="nucleotide sequence ID" value="NZ_CANLFO010000009.1"/>
</dbReference>
<evidence type="ECO:0000313" key="1">
    <source>
        <dbReference type="EMBL" id="TSE04341.1"/>
    </source>
</evidence>
<name>A0A554VCC3_9FLAO</name>
<comment type="caution">
    <text evidence="1">The sequence shown here is derived from an EMBL/GenBank/DDBJ whole genome shotgun (WGS) entry which is preliminary data.</text>
</comment>